<keyword evidence="2" id="KW-1185">Reference proteome</keyword>
<organism evidence="1 2">
    <name type="scientific">Roseofilum reptotaenium AO1-A</name>
    <dbReference type="NCBI Taxonomy" id="1925591"/>
    <lineage>
        <taxon>Bacteria</taxon>
        <taxon>Bacillati</taxon>
        <taxon>Cyanobacteriota</taxon>
        <taxon>Cyanophyceae</taxon>
        <taxon>Desertifilales</taxon>
        <taxon>Desertifilaceae</taxon>
        <taxon>Roseofilum</taxon>
    </lineage>
</organism>
<accession>A0A1L9QJL3</accession>
<comment type="caution">
    <text evidence="1">The sequence shown here is derived from an EMBL/GenBank/DDBJ whole genome shotgun (WGS) entry which is preliminary data.</text>
</comment>
<dbReference type="AlphaFoldDB" id="A0A1L9QJL3"/>
<dbReference type="SUPFAM" id="SSF52540">
    <property type="entry name" value="P-loop containing nucleoside triphosphate hydrolases"/>
    <property type="match status" value="1"/>
</dbReference>
<proteinExistence type="predicted"/>
<evidence type="ECO:0000313" key="1">
    <source>
        <dbReference type="EMBL" id="OJJ14385.1"/>
    </source>
</evidence>
<name>A0A1L9QJL3_9CYAN</name>
<dbReference type="EMBL" id="MLAW01000081">
    <property type="protein sequence ID" value="OJJ14385.1"/>
    <property type="molecule type" value="Genomic_DNA"/>
</dbReference>
<gene>
    <name evidence="1" type="ORF">BI308_25045</name>
</gene>
<dbReference type="InterPro" id="IPR027417">
    <property type="entry name" value="P-loop_NTPase"/>
</dbReference>
<dbReference type="STRING" id="1925591.BI308_25045"/>
<reference evidence="1" key="1">
    <citation type="submission" date="2016-10" db="EMBL/GenBank/DDBJ databases">
        <title>CRISPR-Cas defence system in Roseofilum reptotaenium: evidence of a bacteriophage-cyanobacterium arms race in the coral black band disease.</title>
        <authorList>
            <person name="Buerger P."/>
            <person name="Wood-Charlson E.M."/>
            <person name="Weynberg K.D."/>
            <person name="Willis B."/>
            <person name="Van Oppen M.J."/>
        </authorList>
    </citation>
    <scope>NUCLEOTIDE SEQUENCE [LARGE SCALE GENOMIC DNA]</scope>
    <source>
        <strain evidence="1">AO1-A</strain>
    </source>
</reference>
<protein>
    <submittedName>
        <fullName evidence="1">KAP family P-loop domain-containing protein</fullName>
    </submittedName>
</protein>
<sequence>MNPKIKQYFNATDPSYTLFTRAEDTEKDKKYYIDFSSVRGGEVIQELKDHITVWYSDRPTCQLFTGHIGSGKSTELLKLKLELEQENYHVVYFESSADLEMGDVDVGDILLCITQRVSESLETLQAVNIPEPRGFKQLLQGAAQLLQTEIEVSGTVEALGAKISASSEGKMEAEYGLPGIAQLKLGIGVITDKTKASPELRSKLRGYLEPRTNRLLEVINQELFAPAQVQLQELGKAGLVVIVDNLDRVTSANKDWDIQQQEYLFVDRGEQLRALNCHVVYTMPLALRFSNEYSTLTQRFMNEVQVLPMIPIKHRDGSRCEEGMSLLKKLILARIFPELPEGERSPKMTEIFDRAETCDRLCEMSGGHVRNFLRLFHDTLKRTKQLPLQQDHFERTLSQYRHQRVLAIDDREWELLDQVAKTKRVAGTEAYQKLIRSQFVYEYRDTKGYWFDINPIIAQS</sequence>
<dbReference type="Proteomes" id="UP000183940">
    <property type="component" value="Unassembled WGS sequence"/>
</dbReference>
<evidence type="ECO:0000313" key="2">
    <source>
        <dbReference type="Proteomes" id="UP000183940"/>
    </source>
</evidence>